<comment type="caution">
    <text evidence="2">The sequence shown here is derived from an EMBL/GenBank/DDBJ whole genome shotgun (WGS) entry which is preliminary data.</text>
</comment>
<protein>
    <submittedName>
        <fullName evidence="2">Uncharacterized protein</fullName>
    </submittedName>
</protein>
<accession>A0A2G9GRI4</accession>
<evidence type="ECO:0000256" key="1">
    <source>
        <dbReference type="SAM" id="SignalP"/>
    </source>
</evidence>
<evidence type="ECO:0000313" key="2">
    <source>
        <dbReference type="EMBL" id="PIN07868.1"/>
    </source>
</evidence>
<keyword evidence="3" id="KW-1185">Reference proteome</keyword>
<dbReference type="Proteomes" id="UP000231279">
    <property type="component" value="Unassembled WGS sequence"/>
</dbReference>
<proteinExistence type="predicted"/>
<keyword evidence="1" id="KW-0732">Signal</keyword>
<organism evidence="2 3">
    <name type="scientific">Handroanthus impetiginosus</name>
    <dbReference type="NCBI Taxonomy" id="429701"/>
    <lineage>
        <taxon>Eukaryota</taxon>
        <taxon>Viridiplantae</taxon>
        <taxon>Streptophyta</taxon>
        <taxon>Embryophyta</taxon>
        <taxon>Tracheophyta</taxon>
        <taxon>Spermatophyta</taxon>
        <taxon>Magnoliopsida</taxon>
        <taxon>eudicotyledons</taxon>
        <taxon>Gunneridae</taxon>
        <taxon>Pentapetalae</taxon>
        <taxon>asterids</taxon>
        <taxon>lamiids</taxon>
        <taxon>Lamiales</taxon>
        <taxon>Bignoniaceae</taxon>
        <taxon>Crescentiina</taxon>
        <taxon>Tabebuia alliance</taxon>
        <taxon>Handroanthus</taxon>
    </lineage>
</organism>
<evidence type="ECO:0000313" key="3">
    <source>
        <dbReference type="Proteomes" id="UP000231279"/>
    </source>
</evidence>
<name>A0A2G9GRI4_9LAMI</name>
<dbReference type="EMBL" id="NKXS01003973">
    <property type="protein sequence ID" value="PIN07868.1"/>
    <property type="molecule type" value="Genomic_DNA"/>
</dbReference>
<feature type="chain" id="PRO_5013574034" evidence="1">
    <location>
        <begin position="25"/>
        <end position="84"/>
    </location>
</feature>
<feature type="signal peptide" evidence="1">
    <location>
        <begin position="1"/>
        <end position="24"/>
    </location>
</feature>
<reference evidence="3" key="1">
    <citation type="journal article" date="2018" name="Gigascience">
        <title>Genome assembly of the Pink Ipe (Handroanthus impetiginosus, Bignoniaceae), a highly valued, ecologically keystone Neotropical timber forest tree.</title>
        <authorList>
            <person name="Silva-Junior O.B."/>
            <person name="Grattapaglia D."/>
            <person name="Novaes E."/>
            <person name="Collevatti R.G."/>
        </authorList>
    </citation>
    <scope>NUCLEOTIDE SEQUENCE [LARGE SCALE GENOMIC DNA]</scope>
    <source>
        <strain evidence="3">cv. UFG-1</strain>
    </source>
</reference>
<dbReference type="AlphaFoldDB" id="A0A2G9GRI4"/>
<sequence>MKKVQSVLVLLVFFMASLSSPSMADSHELRLPYCKVDADCKPICQNCGLCICAGGICFRGCDGGKVNIANEPTVAKNNGQEINN</sequence>
<gene>
    <name evidence="2" type="ORF">CDL12_19560</name>
</gene>